<dbReference type="InterPro" id="IPR025184">
    <property type="entry name" value="AadA_C"/>
</dbReference>
<evidence type="ECO:0000259" key="3">
    <source>
        <dbReference type="Pfam" id="PF13427"/>
    </source>
</evidence>
<gene>
    <name evidence="4" type="ORF">AB4Y30_08915</name>
</gene>
<dbReference type="RefSeq" id="WP_368655122.1">
    <property type="nucleotide sequence ID" value="NZ_CP162599.1"/>
</dbReference>
<keyword evidence="1" id="KW-0808">Transferase</keyword>
<evidence type="ECO:0000259" key="2">
    <source>
        <dbReference type="Pfam" id="PF01909"/>
    </source>
</evidence>
<protein>
    <submittedName>
        <fullName evidence="4">Aminoglycoside adenylyltransferase domain-containing protein</fullName>
    </submittedName>
</protein>
<evidence type="ECO:0000256" key="1">
    <source>
        <dbReference type="ARBA" id="ARBA00022679"/>
    </source>
</evidence>
<dbReference type="Gene3D" id="3.30.460.10">
    <property type="entry name" value="Beta Polymerase, domain 2"/>
    <property type="match status" value="1"/>
</dbReference>
<keyword evidence="4" id="KW-0548">Nucleotidyltransferase</keyword>
<feature type="domain" description="Polymerase nucleotidyl transferase" evidence="2">
    <location>
        <begin position="19"/>
        <end position="92"/>
    </location>
</feature>
<dbReference type="AlphaFoldDB" id="A0AB39HW70"/>
<dbReference type="CDD" id="cd05403">
    <property type="entry name" value="NT_KNTase_like"/>
    <property type="match status" value="1"/>
</dbReference>
<organism evidence="4">
    <name type="scientific">Ornithinibacillus sp. 4-3</name>
    <dbReference type="NCBI Taxonomy" id="3231488"/>
    <lineage>
        <taxon>Bacteria</taxon>
        <taxon>Bacillati</taxon>
        <taxon>Bacillota</taxon>
        <taxon>Bacilli</taxon>
        <taxon>Bacillales</taxon>
        <taxon>Bacillaceae</taxon>
        <taxon>Ornithinibacillus</taxon>
    </lineage>
</organism>
<sequence length="252" mass="28870">MEIDKQMNDVLKVLTNELPEILVGIYLCGSSVQGGLKANSDLDFLVIVKEKLSQKCKQNLIEKLKSFSKKIGEDTHLRYVEISVIVQAQITPWSYPPTQDFIYGEWLRDAYDRGYIPLNEANPDLTILLYQAREVAKRLYGSYSLQEILPEIPFTDVKLAMKESIAEIACDYEGDEQNAILTLCRIIQTCLTEKIYPKDIAGEIQAEQALTQHQKLIILAVESYLGEKEINWKNYDVTETVNYLHKQALIYL</sequence>
<name>A0AB39HW70_9BACI</name>
<feature type="domain" description="Adenylyltransferase AadA C-terminal" evidence="3">
    <location>
        <begin position="147"/>
        <end position="246"/>
    </location>
</feature>
<dbReference type="GO" id="GO:0016779">
    <property type="term" value="F:nucleotidyltransferase activity"/>
    <property type="evidence" value="ECO:0007669"/>
    <property type="project" value="UniProtKB-KW"/>
</dbReference>
<accession>A0AB39HW70</accession>
<reference evidence="4" key="1">
    <citation type="submission" date="2024-07" db="EMBL/GenBank/DDBJ databases">
        <title>Halotolerant mesophilic bacterium Ornithinibacillus sp. 4-3, sp. nov., isolated from soil.</title>
        <authorList>
            <person name="Sidarenka A.V."/>
            <person name="Guliayeva D.E."/>
            <person name="Leanovich S.I."/>
            <person name="Hileuskaya K.S."/>
            <person name="Akhremchuk A.E."/>
            <person name="Sikolenko M.A."/>
            <person name="Valentovich L.N."/>
        </authorList>
    </citation>
    <scope>NUCLEOTIDE SEQUENCE</scope>
    <source>
        <strain evidence="4">4-3</strain>
    </source>
</reference>
<dbReference type="EMBL" id="CP162599">
    <property type="protein sequence ID" value="XDK34451.1"/>
    <property type="molecule type" value="Genomic_DNA"/>
</dbReference>
<dbReference type="InterPro" id="IPR002934">
    <property type="entry name" value="Polymerase_NTP_transf_dom"/>
</dbReference>
<dbReference type="SUPFAM" id="SSF81301">
    <property type="entry name" value="Nucleotidyltransferase"/>
    <property type="match status" value="1"/>
</dbReference>
<dbReference type="Pfam" id="PF01909">
    <property type="entry name" value="NTP_transf_2"/>
    <property type="match status" value="1"/>
</dbReference>
<proteinExistence type="predicted"/>
<dbReference type="Pfam" id="PF13427">
    <property type="entry name" value="AadA_C"/>
    <property type="match status" value="1"/>
</dbReference>
<evidence type="ECO:0000313" key="4">
    <source>
        <dbReference type="EMBL" id="XDK34451.1"/>
    </source>
</evidence>
<dbReference type="InterPro" id="IPR043519">
    <property type="entry name" value="NT_sf"/>
</dbReference>